<name>A0A514DC41_9VIRU</name>
<keyword evidence="9" id="KW-0460">Magnesium</keyword>
<proteinExistence type="predicted"/>
<reference evidence="11" key="1">
    <citation type="submission" date="2019-05" db="EMBL/GenBank/DDBJ databases">
        <title>Metatranscriptomic reconstruction reveals RNA viruses with the potential to shape carbon cycling in soil.</title>
        <authorList>
            <person name="Starr E.P."/>
            <person name="Nuccio E."/>
            <person name="Pett-Ridge J."/>
            <person name="Banfield J.F."/>
            <person name="Firestone M.K."/>
        </authorList>
    </citation>
    <scope>NUCLEOTIDE SEQUENCE</scope>
    <source>
        <strain evidence="11">H4_Rhizo_Litter_19_scaffold_540_e_3127</strain>
    </source>
</reference>
<evidence type="ECO:0000256" key="4">
    <source>
        <dbReference type="ARBA" id="ARBA00022695"/>
    </source>
</evidence>
<dbReference type="GO" id="GO:0003968">
    <property type="term" value="F:RNA-directed RNA polymerase activity"/>
    <property type="evidence" value="ECO:0007669"/>
    <property type="project" value="UniProtKB-KW"/>
</dbReference>
<keyword evidence="9" id="KW-0479">Metal-binding</keyword>
<evidence type="ECO:0000256" key="6">
    <source>
        <dbReference type="ARBA" id="ARBA00022953"/>
    </source>
</evidence>
<evidence type="ECO:0000256" key="1">
    <source>
        <dbReference type="ARBA" id="ARBA00012494"/>
    </source>
</evidence>
<evidence type="ECO:0000256" key="3">
    <source>
        <dbReference type="ARBA" id="ARBA00022679"/>
    </source>
</evidence>
<keyword evidence="2 11" id="KW-0696">RNA-directed RNA polymerase</keyword>
<dbReference type="GO" id="GO:0039694">
    <property type="term" value="P:viral RNA genome replication"/>
    <property type="evidence" value="ECO:0007669"/>
    <property type="project" value="InterPro"/>
</dbReference>
<dbReference type="SUPFAM" id="SSF56672">
    <property type="entry name" value="DNA/RNA polymerases"/>
    <property type="match status" value="1"/>
</dbReference>
<dbReference type="InterPro" id="IPR005093">
    <property type="entry name" value="RNArep_beta"/>
</dbReference>
<keyword evidence="4" id="KW-0548">Nucleotidyltransferase</keyword>
<evidence type="ECO:0000256" key="5">
    <source>
        <dbReference type="ARBA" id="ARBA00022741"/>
    </source>
</evidence>
<feature type="binding site" evidence="9">
    <location>
        <position position="418"/>
    </location>
    <ligand>
        <name>Mg(2+)</name>
        <dbReference type="ChEBI" id="CHEBI:18420"/>
        <label>2</label>
    </ligand>
</feature>
<feature type="domain" description="RdRp catalytic" evidence="10">
    <location>
        <begin position="306"/>
        <end position="450"/>
    </location>
</feature>
<dbReference type="Pfam" id="PF03431">
    <property type="entry name" value="RNA_replicase_B"/>
    <property type="match status" value="1"/>
</dbReference>
<evidence type="ECO:0000256" key="2">
    <source>
        <dbReference type="ARBA" id="ARBA00022484"/>
    </source>
</evidence>
<evidence type="ECO:0000259" key="10">
    <source>
        <dbReference type="PROSITE" id="PS50522"/>
    </source>
</evidence>
<comment type="catalytic activity">
    <reaction evidence="8">
        <text>RNA(n) + a ribonucleoside 5'-triphosphate = RNA(n+1) + diphosphate</text>
        <dbReference type="Rhea" id="RHEA:21248"/>
        <dbReference type="Rhea" id="RHEA-COMP:14527"/>
        <dbReference type="Rhea" id="RHEA-COMP:17342"/>
        <dbReference type="ChEBI" id="CHEBI:33019"/>
        <dbReference type="ChEBI" id="CHEBI:61557"/>
        <dbReference type="ChEBI" id="CHEBI:140395"/>
        <dbReference type="EC" id="2.7.7.48"/>
    </reaction>
</comment>
<dbReference type="InterPro" id="IPR007096">
    <property type="entry name" value="RNA-dir_Rpol_cat_phage"/>
</dbReference>
<dbReference type="GO" id="GO:0046872">
    <property type="term" value="F:metal ion binding"/>
    <property type="evidence" value="ECO:0007669"/>
    <property type="project" value="UniProtKB-KW"/>
</dbReference>
<keyword evidence="6" id="KW-0693">Viral RNA replication</keyword>
<evidence type="ECO:0000256" key="8">
    <source>
        <dbReference type="ARBA" id="ARBA00048744"/>
    </source>
</evidence>
<dbReference type="EMBL" id="MN036053">
    <property type="protein sequence ID" value="QDH91166.1"/>
    <property type="molecule type" value="Genomic_RNA"/>
</dbReference>
<dbReference type="InterPro" id="IPR043502">
    <property type="entry name" value="DNA/RNA_pol_sf"/>
</dbReference>
<dbReference type="EC" id="2.7.7.48" evidence="1"/>
<evidence type="ECO:0000313" key="11">
    <source>
        <dbReference type="EMBL" id="QDH91166.1"/>
    </source>
</evidence>
<keyword evidence="3" id="KW-0808">Transferase</keyword>
<sequence length="607" mass="69085">MKSLILLWRELLDDLGSWCCTSTTLDLKTAQRRIEHEGLSFLTITLSNFAADFEKSLERGFVDHAVFEGFSFHRGTPRFLGGFLDLVFDRATGRLLNSPSIDAIFAVRQLTRAFSKVLLPANESRVEKAMNGYIKCEQEVKDSDRSMKNADLSHYERVSGLLWADVLSYVDHKINAGDIFPSHGPGSTADRVSGNQKFDQKSWTSRLEAIFPFGEFAIPNWRYHYLLDHVNFFEPGEELPVKVIPVPKTLKTPRIIAMEPTCMMYMQQALKQELVEALERVQLPGFSRTNIVRNFIGFSDQTPNQDLARIGSESSELATLDLSEASDRVSNQLVRLMLRNHPHFAEAVDATRSRKADVPGHGVIRLAKFASMGSALCFPIEAMVFLTIVFVGIERELGRPLSWRDLRSFKRRVRVYGDDIIVPVDYVPAVIRALEDFGLLVNRDKSFWTGKFRESCGKDYYDGNDVSIVKFRRVVPTKRQDVEELVSFVATRNLFYEKGLWKVARYMDEIIRRLIPFPNAHPQAPLLGRVSFLGYDSKKICQWLHRPLVKGAVVSSRLPRNSAIDHAALLKVLLKRSELPFADVRHLEHSGRPDSLDIKIRWAPSTP</sequence>
<gene>
    <name evidence="11" type="ORF">H4RhizoL19540e3127_000001</name>
</gene>
<evidence type="ECO:0000256" key="9">
    <source>
        <dbReference type="PIRSR" id="PIRSR605093-1"/>
    </source>
</evidence>
<accession>A0A514DC41</accession>
<evidence type="ECO:0000256" key="7">
    <source>
        <dbReference type="ARBA" id="ARBA00030248"/>
    </source>
</evidence>
<feature type="binding site" evidence="9">
    <location>
        <position position="321"/>
    </location>
    <ligand>
        <name>Mg(2+)</name>
        <dbReference type="ChEBI" id="CHEBI:18420"/>
        <label>2</label>
    </ligand>
</feature>
<dbReference type="PROSITE" id="PS50522">
    <property type="entry name" value="RDRP_PHAGE"/>
    <property type="match status" value="1"/>
</dbReference>
<comment type="cofactor">
    <cofactor evidence="9">
        <name>Mg(2+)</name>
        <dbReference type="ChEBI" id="CHEBI:18420"/>
    </cofactor>
    <text evidence="9">Binds 2 Mg(2+) per subunit.</text>
</comment>
<protein>
    <recommendedName>
        <fullName evidence="1">RNA-directed RNA polymerase</fullName>
        <ecNumber evidence="1">2.7.7.48</ecNumber>
    </recommendedName>
    <alternativeName>
        <fullName evidence="7">RNA replicase beta chain</fullName>
    </alternativeName>
</protein>
<feature type="binding site" evidence="9">
    <location>
        <position position="419"/>
    </location>
    <ligand>
        <name>Mg(2+)</name>
        <dbReference type="ChEBI" id="CHEBI:18420"/>
        <label>2</label>
    </ligand>
</feature>
<dbReference type="GO" id="GO:0000166">
    <property type="term" value="F:nucleotide binding"/>
    <property type="evidence" value="ECO:0007669"/>
    <property type="project" value="UniProtKB-KW"/>
</dbReference>
<organism evidence="11">
    <name type="scientific">Leviviridae sp</name>
    <dbReference type="NCBI Taxonomy" id="2027243"/>
    <lineage>
        <taxon>Viruses</taxon>
        <taxon>Riboviria</taxon>
        <taxon>Orthornavirae</taxon>
        <taxon>Lenarviricota</taxon>
        <taxon>Leviviricetes</taxon>
        <taxon>Norzivirales</taxon>
        <taxon>Fiersviridae</taxon>
    </lineage>
</organism>
<keyword evidence="5" id="KW-0547">Nucleotide-binding</keyword>